<dbReference type="PANTHER" id="PTHR10344:SF4">
    <property type="entry name" value="UMP-CMP KINASE 2, MITOCHONDRIAL"/>
    <property type="match status" value="1"/>
</dbReference>
<evidence type="ECO:0000256" key="12">
    <source>
        <dbReference type="HAMAP-Rule" id="MF_00165"/>
    </source>
</evidence>
<evidence type="ECO:0000259" key="13">
    <source>
        <dbReference type="Pfam" id="PF02223"/>
    </source>
</evidence>
<gene>
    <name evidence="12" type="primary">tmk</name>
    <name evidence="14" type="ORF">D8S97_01980</name>
</gene>
<evidence type="ECO:0000256" key="7">
    <source>
        <dbReference type="ARBA" id="ARBA00022777"/>
    </source>
</evidence>
<evidence type="ECO:0000256" key="4">
    <source>
        <dbReference type="ARBA" id="ARBA00022679"/>
    </source>
</evidence>
<feature type="binding site" evidence="12">
    <location>
        <begin position="11"/>
        <end position="18"/>
    </location>
    <ligand>
        <name>ATP</name>
        <dbReference type="ChEBI" id="CHEBI:30616"/>
    </ligand>
</feature>
<evidence type="ECO:0000256" key="11">
    <source>
        <dbReference type="ARBA" id="ARBA00057735"/>
    </source>
</evidence>
<evidence type="ECO:0000256" key="6">
    <source>
        <dbReference type="ARBA" id="ARBA00022741"/>
    </source>
</evidence>
<dbReference type="PANTHER" id="PTHR10344">
    <property type="entry name" value="THYMIDYLATE KINASE"/>
    <property type="match status" value="1"/>
</dbReference>
<evidence type="ECO:0000313" key="14">
    <source>
        <dbReference type="EMBL" id="AYN24716.1"/>
    </source>
</evidence>
<organism evidence="14 15">
    <name type="scientific">Buchnera aphidicola subsp. Rhopalosiphum maidis</name>
    <dbReference type="NCBI Taxonomy" id="118109"/>
    <lineage>
        <taxon>Bacteria</taxon>
        <taxon>Pseudomonadati</taxon>
        <taxon>Pseudomonadota</taxon>
        <taxon>Gammaproteobacteria</taxon>
        <taxon>Enterobacterales</taxon>
        <taxon>Erwiniaceae</taxon>
        <taxon>Buchnera</taxon>
    </lineage>
</organism>
<evidence type="ECO:0000313" key="15">
    <source>
        <dbReference type="Proteomes" id="UP000271533"/>
    </source>
</evidence>
<evidence type="ECO:0000256" key="9">
    <source>
        <dbReference type="ARBA" id="ARBA00029962"/>
    </source>
</evidence>
<dbReference type="CDD" id="cd01672">
    <property type="entry name" value="TMPK"/>
    <property type="match status" value="1"/>
</dbReference>
<dbReference type="Gene3D" id="3.40.50.300">
    <property type="entry name" value="P-loop containing nucleotide triphosphate hydrolases"/>
    <property type="match status" value="1"/>
</dbReference>
<dbReference type="GO" id="GO:0005524">
    <property type="term" value="F:ATP binding"/>
    <property type="evidence" value="ECO:0007669"/>
    <property type="project" value="UniProtKB-UniRule"/>
</dbReference>
<dbReference type="NCBIfam" id="TIGR00041">
    <property type="entry name" value="DTMP_kinase"/>
    <property type="match status" value="1"/>
</dbReference>
<keyword evidence="5 12" id="KW-0545">Nucleotide biosynthesis</keyword>
<keyword evidence="4 12" id="KW-0808">Transferase</keyword>
<dbReference type="InterPro" id="IPR018095">
    <property type="entry name" value="Thymidylate_kin_CS"/>
</dbReference>
<dbReference type="EC" id="2.7.4.9" evidence="2 12"/>
<feature type="domain" description="Thymidylate kinase-like" evidence="13">
    <location>
        <begin position="9"/>
        <end position="199"/>
    </location>
</feature>
<dbReference type="EMBL" id="CP032759">
    <property type="protein sequence ID" value="AYN24716.1"/>
    <property type="molecule type" value="Genomic_DNA"/>
</dbReference>
<dbReference type="GO" id="GO:0006227">
    <property type="term" value="P:dUDP biosynthetic process"/>
    <property type="evidence" value="ECO:0007669"/>
    <property type="project" value="TreeGrafter"/>
</dbReference>
<keyword evidence="8 12" id="KW-0067">ATP-binding</keyword>
<evidence type="ECO:0000256" key="2">
    <source>
        <dbReference type="ARBA" id="ARBA00012980"/>
    </source>
</evidence>
<dbReference type="InterPro" id="IPR018094">
    <property type="entry name" value="Thymidylate_kinase"/>
</dbReference>
<dbReference type="GO" id="GO:0006233">
    <property type="term" value="P:dTDP biosynthetic process"/>
    <property type="evidence" value="ECO:0007669"/>
    <property type="project" value="InterPro"/>
</dbReference>
<dbReference type="AlphaFoldDB" id="A0A3G2I5L3"/>
<dbReference type="SUPFAM" id="SSF52540">
    <property type="entry name" value="P-loop containing nucleoside triphosphate hydrolases"/>
    <property type="match status" value="1"/>
</dbReference>
<dbReference type="Proteomes" id="UP000271533">
    <property type="component" value="Chromosome"/>
</dbReference>
<name>A0A3G2I5L3_BUCRM</name>
<sequence>MIKSKFIVIEGLEGAGKTNACICIQRTLKEYNIKNVILVRQPGSTPIAEKIRKLIKNNFHIEDFVKETELLLMYAARIQLVKKIIQPALRKGIWVISDRHDLSSIAYQGGGLGIKKKKINQLKYLFLKDFIPDLTIYLDVYPEIGLKRALKRNKLDRIEHRSLNFFKKTRDTYLKNIELDKKIIKINANLNIQIVTQNIKSQLLKWLEKKVI</sequence>
<dbReference type="RefSeq" id="WP_158361220.1">
    <property type="nucleotide sequence ID" value="NZ_CP032759.1"/>
</dbReference>
<comment type="similarity">
    <text evidence="1 12">Belongs to the thymidylate kinase family.</text>
</comment>
<evidence type="ECO:0000256" key="3">
    <source>
        <dbReference type="ARBA" id="ARBA00017144"/>
    </source>
</evidence>
<dbReference type="InterPro" id="IPR039430">
    <property type="entry name" value="Thymidylate_kin-like_dom"/>
</dbReference>
<keyword evidence="7 12" id="KW-0418">Kinase</keyword>
<dbReference type="HAMAP" id="MF_00165">
    <property type="entry name" value="Thymidylate_kinase"/>
    <property type="match status" value="1"/>
</dbReference>
<dbReference type="GO" id="GO:0005829">
    <property type="term" value="C:cytosol"/>
    <property type="evidence" value="ECO:0007669"/>
    <property type="project" value="TreeGrafter"/>
</dbReference>
<dbReference type="Pfam" id="PF02223">
    <property type="entry name" value="Thymidylate_kin"/>
    <property type="match status" value="1"/>
</dbReference>
<comment type="function">
    <text evidence="11 12">Phosphorylation of dTMP to form dTDP in both de novo and salvage pathways of dTTP synthesis.</text>
</comment>
<proteinExistence type="inferred from homology"/>
<evidence type="ECO:0000256" key="1">
    <source>
        <dbReference type="ARBA" id="ARBA00009776"/>
    </source>
</evidence>
<dbReference type="InterPro" id="IPR027417">
    <property type="entry name" value="P-loop_NTPase"/>
</dbReference>
<accession>A0A3G2I5L3</accession>
<evidence type="ECO:0000256" key="10">
    <source>
        <dbReference type="ARBA" id="ARBA00048743"/>
    </source>
</evidence>
<comment type="catalytic activity">
    <reaction evidence="10 12">
        <text>dTMP + ATP = dTDP + ADP</text>
        <dbReference type="Rhea" id="RHEA:13517"/>
        <dbReference type="ChEBI" id="CHEBI:30616"/>
        <dbReference type="ChEBI" id="CHEBI:58369"/>
        <dbReference type="ChEBI" id="CHEBI:63528"/>
        <dbReference type="ChEBI" id="CHEBI:456216"/>
        <dbReference type="EC" id="2.7.4.9"/>
    </reaction>
</comment>
<dbReference type="GO" id="GO:0004798">
    <property type="term" value="F:dTMP kinase activity"/>
    <property type="evidence" value="ECO:0007669"/>
    <property type="project" value="UniProtKB-UniRule"/>
</dbReference>
<evidence type="ECO:0000256" key="8">
    <source>
        <dbReference type="ARBA" id="ARBA00022840"/>
    </source>
</evidence>
<keyword evidence="6 12" id="KW-0547">Nucleotide-binding</keyword>
<dbReference type="OrthoDB" id="9774907at2"/>
<reference evidence="14 15" key="1">
    <citation type="submission" date="2018-10" db="EMBL/GenBank/DDBJ databases">
        <title>Genome sequence of the corn leaf aphid (Rhopalosiphum maidis Fitch).</title>
        <authorList>
            <person name="Chen W."/>
            <person name="Shakir S."/>
            <person name="Bigham M."/>
            <person name="Fei Z."/>
            <person name="Jander G."/>
        </authorList>
    </citation>
    <scope>NUCLEOTIDE SEQUENCE [LARGE SCALE GENOMIC DNA]</scope>
    <source>
        <strain evidence="14 15">BTI</strain>
    </source>
</reference>
<evidence type="ECO:0000256" key="5">
    <source>
        <dbReference type="ARBA" id="ARBA00022727"/>
    </source>
</evidence>
<dbReference type="FunFam" id="3.40.50.300:FF:000225">
    <property type="entry name" value="Thymidylate kinase"/>
    <property type="match status" value="1"/>
</dbReference>
<protein>
    <recommendedName>
        <fullName evidence="3 12">Thymidylate kinase</fullName>
        <ecNumber evidence="2 12">2.7.4.9</ecNumber>
    </recommendedName>
    <alternativeName>
        <fullName evidence="9 12">dTMP kinase</fullName>
    </alternativeName>
</protein>
<dbReference type="GO" id="GO:0006235">
    <property type="term" value="P:dTTP biosynthetic process"/>
    <property type="evidence" value="ECO:0007669"/>
    <property type="project" value="UniProtKB-UniRule"/>
</dbReference>
<dbReference type="PROSITE" id="PS01331">
    <property type="entry name" value="THYMIDYLATE_KINASE"/>
    <property type="match status" value="1"/>
</dbReference>